<feature type="transmembrane region" description="Helical" evidence="1">
    <location>
        <begin position="100"/>
        <end position="126"/>
    </location>
</feature>
<keyword evidence="1" id="KW-0472">Membrane</keyword>
<keyword evidence="1" id="KW-0812">Transmembrane</keyword>
<evidence type="ECO:0000313" key="3">
    <source>
        <dbReference type="Proteomes" id="UP000663832"/>
    </source>
</evidence>
<dbReference type="EMBL" id="CAJNOM010000074">
    <property type="protein sequence ID" value="CAF0985788.1"/>
    <property type="molecule type" value="Genomic_DNA"/>
</dbReference>
<feature type="transmembrane region" description="Helical" evidence="1">
    <location>
        <begin position="66"/>
        <end position="88"/>
    </location>
</feature>
<name>A0A814FJB6_9BILA</name>
<evidence type="ECO:0000313" key="2">
    <source>
        <dbReference type="EMBL" id="CAF0985788.1"/>
    </source>
</evidence>
<gene>
    <name evidence="2" type="ORF">QVE165_LOCUS14113</name>
</gene>
<reference evidence="2" key="1">
    <citation type="submission" date="2021-02" db="EMBL/GenBank/DDBJ databases">
        <authorList>
            <person name="Nowell W R."/>
        </authorList>
    </citation>
    <scope>NUCLEOTIDE SEQUENCE</scope>
</reference>
<sequence>MNFESNQQSTFTNNDTSIYFNDKLPNNSISPNTESRFSPTANYSIDLHSINELIDLHKKRLRKGMMYFYIVSGILFLIGLVLLIVGLFPQRCTTTYDCPTAYIVYLTVGGTLMGCGIMFVLVGLCVTCCCTKQQFEDVNFSTNGQQPVVWRLDGEQWVRYLNYMHGPNRVWIEMGPLSCFCCRRSTYERLMNRQHGQIILHENGVIIDELYFVSFRQYTLQSVQILYIDQHPQIVGLRIHTYLQAGKNSRNCYFDLFAPPSVSLEQIQALARAYILQVSGGNALRSPLEEIHLPGSILSTHS</sequence>
<keyword evidence="3" id="KW-1185">Reference proteome</keyword>
<keyword evidence="1" id="KW-1133">Transmembrane helix</keyword>
<comment type="caution">
    <text evidence="2">The sequence shown here is derived from an EMBL/GenBank/DDBJ whole genome shotgun (WGS) entry which is preliminary data.</text>
</comment>
<accession>A0A814FJB6</accession>
<organism evidence="2 3">
    <name type="scientific">Adineta steineri</name>
    <dbReference type="NCBI Taxonomy" id="433720"/>
    <lineage>
        <taxon>Eukaryota</taxon>
        <taxon>Metazoa</taxon>
        <taxon>Spiralia</taxon>
        <taxon>Gnathifera</taxon>
        <taxon>Rotifera</taxon>
        <taxon>Eurotatoria</taxon>
        <taxon>Bdelloidea</taxon>
        <taxon>Adinetida</taxon>
        <taxon>Adinetidae</taxon>
        <taxon>Adineta</taxon>
    </lineage>
</organism>
<dbReference type="OrthoDB" id="10047843at2759"/>
<proteinExistence type="predicted"/>
<dbReference type="Proteomes" id="UP000663832">
    <property type="component" value="Unassembled WGS sequence"/>
</dbReference>
<evidence type="ECO:0000256" key="1">
    <source>
        <dbReference type="SAM" id="Phobius"/>
    </source>
</evidence>
<dbReference type="AlphaFoldDB" id="A0A814FJB6"/>
<dbReference type="Gene3D" id="1.20.140.150">
    <property type="match status" value="1"/>
</dbReference>
<protein>
    <submittedName>
        <fullName evidence="2">Uncharacterized protein</fullName>
    </submittedName>
</protein>